<evidence type="ECO:0000313" key="25">
    <source>
        <dbReference type="Proteomes" id="UP000299102"/>
    </source>
</evidence>
<evidence type="ECO:0000256" key="18">
    <source>
        <dbReference type="RuleBase" id="RU364040"/>
    </source>
</evidence>
<dbReference type="InterPro" id="IPR024571">
    <property type="entry name" value="ERAP1-like_C_dom"/>
</dbReference>
<keyword evidence="7 16" id="KW-0479">Metal-binding</keyword>
<dbReference type="Pfam" id="PF17900">
    <property type="entry name" value="Peptidase_M1_N"/>
    <property type="match status" value="1"/>
</dbReference>
<evidence type="ECO:0000259" key="23">
    <source>
        <dbReference type="Pfam" id="PF17900"/>
    </source>
</evidence>
<dbReference type="PRINTS" id="PR00756">
    <property type="entry name" value="ALADIPTASE"/>
</dbReference>
<dbReference type="InterPro" id="IPR001930">
    <property type="entry name" value="Peptidase_M1"/>
</dbReference>
<dbReference type="SUPFAM" id="SSF63737">
    <property type="entry name" value="Leukotriene A4 hydrolase N-terminal domain"/>
    <property type="match status" value="1"/>
</dbReference>
<dbReference type="PANTHER" id="PTHR11533:SF301">
    <property type="entry name" value="AMINOPEPTIDASE"/>
    <property type="match status" value="1"/>
</dbReference>
<keyword evidence="12" id="KW-0472">Membrane</keyword>
<keyword evidence="3 18" id="KW-0031">Aminopeptidase</keyword>
<dbReference type="STRING" id="151549.A0A4C1W5Z9"/>
<feature type="domain" description="Peptidase M1 membrane alanine aminopeptidase" evidence="21">
    <location>
        <begin position="295"/>
        <end position="506"/>
    </location>
</feature>
<evidence type="ECO:0000256" key="10">
    <source>
        <dbReference type="ARBA" id="ARBA00022833"/>
    </source>
</evidence>
<sequence length="990" mass="112690">MATIIFVALSALLICVGATPTTLSSPVSMNTIFLDETLPGETFHNMNALQEATRADSRQESYRLPTTTRPVRYDLTVKIDVPNFRIDGVVEITLRATQANVNTIVIHSNQLNIRNMALRLATANVPVTFEEDEVHHFLIITLTTGTLQFSATSPVDYVLRIEYDAEMRDDMYGIYRSWYREGTQTRWMATTQFQATSARQAFPCYDEPSFKATFGISIIRPIGFYSWSCMRIQNTVNDETGFQRDIYFDTPVMSTYLIAMIVADYESLEVRNNNGLLIYEVIARRDAINAGQGEYALTVGQDLLSMMNTHTGIDFYSINPNLKMTQASIPDFSAGAMENWGLLTYREAYLMLDDNHTDNNFRQIIAYILSHEIAHMWFGNLVTCEWWDVLWLNEGFARYYQYFLTHWVETDMGFETRFIPEQVHTSLLSDSVITAHPLTNPGIGSPSAISNMFSTISYNKGAAIIRMTEHLLGFEVHRRGLHRYLETRFFNVAEPIHLFEALQTIADTSGAISQYEDFSVVDYYRTWTEQAGHPVLLVEVNRQTGDMTIQQRRFDVNTGFATANSNWIIPITFATASNPDFSNTKPTHIIYNSVTTINAGFTGNDWVIFNKQQTGFYRVMYDDYTWNLITVALRGEGRTLIHEYNRAQIVNDVFSFARAGLMTYRRAFNILSFLQEETAYAPWAAAVTGYNWLRNRYIGNPIVSDLEDLMVSWSTRVMQEIGYEPAANETFMQAYLRMQLAPVMCNHGVELCRTTARRLFLGLRNNQEVPVNIRRWVYCNGLRDGDESDYDFLWGRHVAHPVYTEKIVMQLNLGCTPFASRLNNYMDAITQNNELIRPQDYTNAWSSAVSGNEGNTMIALHFNSYSTPLSYIASRLRTEQQVNEYQQWIEARRDIFGDAYNVIYNAAENQRQSIRWAQEHAADINEYIVSGNDQIDVTTEGTTTTTTPTTVTPASIDTPTTPDLSQVPDSAAGVYASVVLMLAAVVAHLL</sequence>
<feature type="compositionally biased region" description="Low complexity" evidence="19">
    <location>
        <begin position="941"/>
        <end position="952"/>
    </location>
</feature>
<dbReference type="InterPro" id="IPR042097">
    <property type="entry name" value="Aminopeptidase_N-like_N_sf"/>
</dbReference>
<dbReference type="Gene3D" id="1.10.390.10">
    <property type="entry name" value="Neutral Protease Domain 2"/>
    <property type="match status" value="1"/>
</dbReference>
<feature type="binding site" evidence="16">
    <location>
        <position position="394"/>
    </location>
    <ligand>
        <name>Zn(2+)</name>
        <dbReference type="ChEBI" id="CHEBI:29105"/>
        <note>catalytic</note>
    </ligand>
</feature>
<dbReference type="OrthoDB" id="10031169at2759"/>
<name>A0A4C1W5Z9_EUMVA</name>
<dbReference type="EC" id="3.4.11.-" evidence="18"/>
<dbReference type="GO" id="GO:0005737">
    <property type="term" value="C:cytoplasm"/>
    <property type="evidence" value="ECO:0007669"/>
    <property type="project" value="TreeGrafter"/>
</dbReference>
<evidence type="ECO:0000256" key="5">
    <source>
        <dbReference type="ARBA" id="ARBA00022622"/>
    </source>
</evidence>
<keyword evidence="10 16" id="KW-0862">Zinc</keyword>
<dbReference type="Pfam" id="PF01433">
    <property type="entry name" value="Peptidase_M1"/>
    <property type="match status" value="1"/>
</dbReference>
<comment type="cofactor">
    <cofactor evidence="16 18">
        <name>Zn(2+)</name>
        <dbReference type="ChEBI" id="CHEBI:29105"/>
    </cofactor>
    <text evidence="16 18">Binds 1 zinc ion per subunit.</text>
</comment>
<evidence type="ECO:0000256" key="14">
    <source>
        <dbReference type="ARBA" id="ARBA00023288"/>
    </source>
</evidence>
<dbReference type="Proteomes" id="UP000299102">
    <property type="component" value="Unassembled WGS sequence"/>
</dbReference>
<evidence type="ECO:0000256" key="7">
    <source>
        <dbReference type="ARBA" id="ARBA00022723"/>
    </source>
</evidence>
<comment type="similarity">
    <text evidence="2 18">Belongs to the peptidase M1 family.</text>
</comment>
<dbReference type="GO" id="GO:0005615">
    <property type="term" value="C:extracellular space"/>
    <property type="evidence" value="ECO:0007669"/>
    <property type="project" value="TreeGrafter"/>
</dbReference>
<dbReference type="Gene3D" id="2.60.40.1730">
    <property type="entry name" value="tricorn interacting facor f3 domain"/>
    <property type="match status" value="1"/>
</dbReference>
<feature type="compositionally biased region" description="Polar residues" evidence="19">
    <location>
        <begin position="953"/>
        <end position="962"/>
    </location>
</feature>
<feature type="region of interest" description="Disordered" evidence="19">
    <location>
        <begin position="941"/>
        <end position="962"/>
    </location>
</feature>
<feature type="domain" description="ERAP1-like C-terminal" evidence="22">
    <location>
        <begin position="606"/>
        <end position="858"/>
    </location>
</feature>
<dbReference type="Pfam" id="PF11838">
    <property type="entry name" value="ERAP1_C"/>
    <property type="match status" value="1"/>
</dbReference>
<keyword evidence="6 18" id="KW-0645">Protease</keyword>
<dbReference type="InterPro" id="IPR027268">
    <property type="entry name" value="Peptidase_M4/M1_CTD_sf"/>
</dbReference>
<organism evidence="24 25">
    <name type="scientific">Eumeta variegata</name>
    <name type="common">Bagworm moth</name>
    <name type="synonym">Eumeta japonica</name>
    <dbReference type="NCBI Taxonomy" id="151549"/>
    <lineage>
        <taxon>Eukaryota</taxon>
        <taxon>Metazoa</taxon>
        <taxon>Ecdysozoa</taxon>
        <taxon>Arthropoda</taxon>
        <taxon>Hexapoda</taxon>
        <taxon>Insecta</taxon>
        <taxon>Pterygota</taxon>
        <taxon>Neoptera</taxon>
        <taxon>Endopterygota</taxon>
        <taxon>Lepidoptera</taxon>
        <taxon>Glossata</taxon>
        <taxon>Ditrysia</taxon>
        <taxon>Tineoidea</taxon>
        <taxon>Psychidae</taxon>
        <taxon>Oiketicinae</taxon>
        <taxon>Eumeta</taxon>
    </lineage>
</organism>
<gene>
    <name evidence="24" type="ORF">EVAR_95143_1</name>
</gene>
<dbReference type="GO" id="GO:0006508">
    <property type="term" value="P:proteolysis"/>
    <property type="evidence" value="ECO:0007669"/>
    <property type="project" value="UniProtKB-KW"/>
</dbReference>
<keyword evidence="25" id="KW-1185">Reference proteome</keyword>
<evidence type="ECO:0000256" key="6">
    <source>
        <dbReference type="ARBA" id="ARBA00022670"/>
    </source>
</evidence>
<evidence type="ECO:0000256" key="2">
    <source>
        <dbReference type="ARBA" id="ARBA00010136"/>
    </source>
</evidence>
<dbReference type="FunFam" id="2.60.40.1910:FF:000008">
    <property type="entry name" value="Aminopeptidase"/>
    <property type="match status" value="1"/>
</dbReference>
<keyword evidence="8 20" id="KW-0732">Signal</keyword>
<comment type="caution">
    <text evidence="24">The sequence shown here is derived from an EMBL/GenBank/DDBJ whole genome shotgun (WGS) entry which is preliminary data.</text>
</comment>
<keyword evidence="11 18" id="KW-0482">Metalloprotease</keyword>
<dbReference type="PANTHER" id="PTHR11533">
    <property type="entry name" value="PROTEASE M1 ZINC METALLOPROTEASE"/>
    <property type="match status" value="1"/>
</dbReference>
<dbReference type="Gene3D" id="2.60.40.1910">
    <property type="match status" value="1"/>
</dbReference>
<dbReference type="GO" id="GO:0043171">
    <property type="term" value="P:peptide catabolic process"/>
    <property type="evidence" value="ECO:0007669"/>
    <property type="project" value="TreeGrafter"/>
</dbReference>
<dbReference type="AlphaFoldDB" id="A0A4C1W5Z9"/>
<feature type="active site" description="Proton acceptor" evidence="15">
    <location>
        <position position="372"/>
    </location>
</feature>
<feature type="chain" id="PRO_5020023727" description="Aminopeptidase" evidence="20">
    <location>
        <begin position="19"/>
        <end position="990"/>
    </location>
</feature>
<evidence type="ECO:0000256" key="9">
    <source>
        <dbReference type="ARBA" id="ARBA00022801"/>
    </source>
</evidence>
<evidence type="ECO:0000256" key="1">
    <source>
        <dbReference type="ARBA" id="ARBA00004609"/>
    </source>
</evidence>
<evidence type="ECO:0000256" key="12">
    <source>
        <dbReference type="ARBA" id="ARBA00023136"/>
    </source>
</evidence>
<keyword evidence="4" id="KW-1003">Cell membrane</keyword>
<keyword evidence="13" id="KW-0325">Glycoprotein</keyword>
<feature type="site" description="Transition state stabilizer" evidence="17">
    <location>
        <position position="458"/>
    </location>
</feature>
<evidence type="ECO:0000256" key="20">
    <source>
        <dbReference type="SAM" id="SignalP"/>
    </source>
</evidence>
<dbReference type="EMBL" id="BGZK01000483">
    <property type="protein sequence ID" value="GBP46443.1"/>
    <property type="molecule type" value="Genomic_DNA"/>
</dbReference>
<evidence type="ECO:0000259" key="21">
    <source>
        <dbReference type="Pfam" id="PF01433"/>
    </source>
</evidence>
<dbReference type="FunFam" id="1.10.390.10:FF:000013">
    <property type="entry name" value="Aminopeptidase N"/>
    <property type="match status" value="1"/>
</dbReference>
<dbReference type="GO" id="GO:0070006">
    <property type="term" value="F:metalloaminopeptidase activity"/>
    <property type="evidence" value="ECO:0007669"/>
    <property type="project" value="TreeGrafter"/>
</dbReference>
<feature type="signal peptide" evidence="20">
    <location>
        <begin position="1"/>
        <end position="18"/>
    </location>
</feature>
<feature type="binding site" evidence="16">
    <location>
        <position position="371"/>
    </location>
    <ligand>
        <name>Zn(2+)</name>
        <dbReference type="ChEBI" id="CHEBI:29105"/>
        <note>catalytic</note>
    </ligand>
</feature>
<dbReference type="InterPro" id="IPR045357">
    <property type="entry name" value="Aminopeptidase_N-like_N"/>
</dbReference>
<evidence type="ECO:0000256" key="13">
    <source>
        <dbReference type="ARBA" id="ARBA00023180"/>
    </source>
</evidence>
<evidence type="ECO:0000256" key="16">
    <source>
        <dbReference type="PIRSR" id="PIRSR634016-3"/>
    </source>
</evidence>
<keyword evidence="5" id="KW-0336">GPI-anchor</keyword>
<dbReference type="CDD" id="cd09601">
    <property type="entry name" value="M1_APN-Q_like"/>
    <property type="match status" value="1"/>
</dbReference>
<comment type="subcellular location">
    <subcellularLocation>
        <location evidence="1">Cell membrane</location>
        <topology evidence="1">Lipid-anchor</topology>
        <topology evidence="1">GPI-anchor</topology>
    </subcellularLocation>
</comment>
<dbReference type="InterPro" id="IPR050344">
    <property type="entry name" value="Peptidase_M1_aminopeptidases"/>
</dbReference>
<evidence type="ECO:0000256" key="8">
    <source>
        <dbReference type="ARBA" id="ARBA00022729"/>
    </source>
</evidence>
<evidence type="ECO:0000256" key="4">
    <source>
        <dbReference type="ARBA" id="ARBA00022475"/>
    </source>
</evidence>
<dbReference type="Gene3D" id="1.25.50.20">
    <property type="match status" value="1"/>
</dbReference>
<evidence type="ECO:0000259" key="22">
    <source>
        <dbReference type="Pfam" id="PF11838"/>
    </source>
</evidence>
<evidence type="ECO:0000256" key="15">
    <source>
        <dbReference type="PIRSR" id="PIRSR634016-1"/>
    </source>
</evidence>
<dbReference type="SUPFAM" id="SSF55486">
    <property type="entry name" value="Metalloproteases ('zincins'), catalytic domain"/>
    <property type="match status" value="1"/>
</dbReference>
<dbReference type="GO" id="GO:0008270">
    <property type="term" value="F:zinc ion binding"/>
    <property type="evidence" value="ECO:0007669"/>
    <property type="project" value="UniProtKB-UniRule"/>
</dbReference>
<evidence type="ECO:0000256" key="3">
    <source>
        <dbReference type="ARBA" id="ARBA00022438"/>
    </source>
</evidence>
<dbReference type="GO" id="GO:0042277">
    <property type="term" value="F:peptide binding"/>
    <property type="evidence" value="ECO:0007669"/>
    <property type="project" value="TreeGrafter"/>
</dbReference>
<accession>A0A4C1W5Z9</accession>
<evidence type="ECO:0000256" key="19">
    <source>
        <dbReference type="SAM" id="MobiDB-lite"/>
    </source>
</evidence>
<feature type="domain" description="Aminopeptidase N-like N-terminal" evidence="23">
    <location>
        <begin position="70"/>
        <end position="257"/>
    </location>
</feature>
<dbReference type="GO" id="GO:0098552">
    <property type="term" value="C:side of membrane"/>
    <property type="evidence" value="ECO:0007669"/>
    <property type="project" value="UniProtKB-KW"/>
</dbReference>
<feature type="binding site" evidence="16">
    <location>
        <position position="375"/>
    </location>
    <ligand>
        <name>Zn(2+)</name>
        <dbReference type="ChEBI" id="CHEBI:29105"/>
        <note>catalytic</note>
    </ligand>
</feature>
<reference evidence="24 25" key="1">
    <citation type="journal article" date="2019" name="Commun. Biol.">
        <title>The bagworm genome reveals a unique fibroin gene that provides high tensile strength.</title>
        <authorList>
            <person name="Kono N."/>
            <person name="Nakamura H."/>
            <person name="Ohtoshi R."/>
            <person name="Tomita M."/>
            <person name="Numata K."/>
            <person name="Arakawa K."/>
        </authorList>
    </citation>
    <scope>NUCLEOTIDE SEQUENCE [LARGE SCALE GENOMIC DNA]</scope>
</reference>
<dbReference type="InterPro" id="IPR014782">
    <property type="entry name" value="Peptidase_M1_dom"/>
</dbReference>
<dbReference type="GO" id="GO:0005886">
    <property type="term" value="C:plasma membrane"/>
    <property type="evidence" value="ECO:0007669"/>
    <property type="project" value="UniProtKB-SubCell"/>
</dbReference>
<evidence type="ECO:0000256" key="11">
    <source>
        <dbReference type="ARBA" id="ARBA00023049"/>
    </source>
</evidence>
<evidence type="ECO:0000313" key="24">
    <source>
        <dbReference type="EMBL" id="GBP46443.1"/>
    </source>
</evidence>
<keyword evidence="9 18" id="KW-0378">Hydrolase</keyword>
<dbReference type="InterPro" id="IPR034016">
    <property type="entry name" value="M1_APN-typ"/>
</dbReference>
<evidence type="ECO:0000256" key="17">
    <source>
        <dbReference type="PIRSR" id="PIRSR634016-4"/>
    </source>
</evidence>
<protein>
    <recommendedName>
        <fullName evidence="18">Aminopeptidase</fullName>
        <ecNumber evidence="18">3.4.11.-</ecNumber>
    </recommendedName>
</protein>
<keyword evidence="14" id="KW-0449">Lipoprotein</keyword>
<proteinExistence type="inferred from homology"/>